<dbReference type="SUPFAM" id="SSF46977">
    <property type="entry name" value="Succinate dehydrogenase/fumarate reductase flavoprotein C-terminal domain"/>
    <property type="match status" value="1"/>
</dbReference>
<dbReference type="PRINTS" id="PR00368">
    <property type="entry name" value="FADPNR"/>
</dbReference>
<feature type="coiled-coil region" evidence="16">
    <location>
        <begin position="467"/>
        <end position="494"/>
    </location>
</feature>
<keyword evidence="11 15" id="KW-0560">Oxidoreductase</keyword>
<feature type="domain" description="FAD-dependent oxidoreductase 2 FAD-binding" evidence="17">
    <location>
        <begin position="7"/>
        <end position="400"/>
    </location>
</feature>
<protein>
    <recommendedName>
        <fullName evidence="6 14">Succinate dehydrogenase flavoprotein subunit</fullName>
        <ecNumber evidence="5 15">1.3.5.1</ecNumber>
    </recommendedName>
</protein>
<dbReference type="Pfam" id="PF00890">
    <property type="entry name" value="FAD_binding_2"/>
    <property type="match status" value="1"/>
</dbReference>
<evidence type="ECO:0000256" key="11">
    <source>
        <dbReference type="ARBA" id="ARBA00023002"/>
    </source>
</evidence>
<evidence type="ECO:0000256" key="14">
    <source>
        <dbReference type="NCBIfam" id="TIGR01816"/>
    </source>
</evidence>
<evidence type="ECO:0000256" key="7">
    <source>
        <dbReference type="ARBA" id="ARBA00022448"/>
    </source>
</evidence>
<dbReference type="InterPro" id="IPR030664">
    <property type="entry name" value="SdhA/FrdA/AprA"/>
</dbReference>
<dbReference type="PANTHER" id="PTHR11632">
    <property type="entry name" value="SUCCINATE DEHYDROGENASE 2 FLAVOPROTEIN SUBUNIT"/>
    <property type="match status" value="1"/>
</dbReference>
<evidence type="ECO:0000256" key="9">
    <source>
        <dbReference type="ARBA" id="ARBA00022827"/>
    </source>
</evidence>
<evidence type="ECO:0000313" key="20">
    <source>
        <dbReference type="Proteomes" id="UP000617743"/>
    </source>
</evidence>
<dbReference type="Gene3D" id="3.90.700.10">
    <property type="entry name" value="Succinate dehydrogenase/fumarate reductase flavoprotein, catalytic domain"/>
    <property type="match status" value="1"/>
</dbReference>
<evidence type="ECO:0000256" key="12">
    <source>
        <dbReference type="ARBA" id="ARBA00023136"/>
    </source>
</evidence>
<organism evidence="19 20">
    <name type="scientific">Streptomyces lomondensis</name>
    <dbReference type="NCBI Taxonomy" id="68229"/>
    <lineage>
        <taxon>Bacteria</taxon>
        <taxon>Bacillati</taxon>
        <taxon>Actinomycetota</taxon>
        <taxon>Actinomycetes</taxon>
        <taxon>Kitasatosporales</taxon>
        <taxon>Streptomycetaceae</taxon>
        <taxon>Streptomyces</taxon>
    </lineage>
</organism>
<dbReference type="PANTHER" id="PTHR11632:SF51">
    <property type="entry name" value="SUCCINATE DEHYDROGENASE [UBIQUINONE] FLAVOPROTEIN SUBUNIT, MITOCHONDRIAL"/>
    <property type="match status" value="1"/>
</dbReference>
<dbReference type="InterPro" id="IPR011281">
    <property type="entry name" value="Succ_DH_flav_su_fwd"/>
</dbReference>
<evidence type="ECO:0000256" key="4">
    <source>
        <dbReference type="ARBA" id="ARBA00008040"/>
    </source>
</evidence>
<dbReference type="EMBL" id="BMWC01000002">
    <property type="protein sequence ID" value="GGW89831.1"/>
    <property type="molecule type" value="Genomic_DNA"/>
</dbReference>
<dbReference type="InterPro" id="IPR036188">
    <property type="entry name" value="FAD/NAD-bd_sf"/>
</dbReference>
<dbReference type="InterPro" id="IPR014006">
    <property type="entry name" value="Succ_Dhase_FrdA_Gneg"/>
</dbReference>
<name>A0ABQ2X0P4_9ACTN</name>
<sequence>MKIHKYDTVIVGAGGAGMRAAIESTKRSRTAVLTKLYPTRSHTGAAQGGMAAALANVEEDNWEWHTFDTVKGGDYLVDQDAAEILAKEAIDSVLDLEKMGLPFNRTPNGTIDQRRFGGHSRNHGEAPVRRSCYAADRTGHMILQTLYQNCVKEGVEFFNEFYVLDQLITEVDGVKKSAGVVAYELATGEIHVFQAKSVVYASGGCGKFFKVTSNAHTLTGDGQAAVYRRGIPLEDMEFFQFHPTGIWRMGILLTEGARGEGGILRNKDGERFMEKYAPVMKDLASRDVVSRSIYTEIREGRGCGPEGDHVYLDLTHLPPEQLDAKLPDITEFARTYLGIEPYTDPIPIQPTAHYAMGGIPTNVEGEVLADNTTVVPGLYAAGEVACVSVHGANRLGTNSLLDINVFGKRAGIAAAEYAQKADFVELPENPAELVLEQVERLRNSTGAERVSVLRRELQETMDANVMVFRTEQTIKTAVEKIAELRERYRNVAIQDKGKRFNTDLLEAIELGNLLDLAEVMAVSALARKESRGGHYREDYPNRDDVNFMRHTMAYREVGADGSETVRLDYKPVVQTRYQPMERKY</sequence>
<dbReference type="Gene3D" id="3.50.50.60">
    <property type="entry name" value="FAD/NAD(P)-binding domain"/>
    <property type="match status" value="1"/>
</dbReference>
<comment type="similarity">
    <text evidence="4 15">Belongs to the FAD-dependent oxidoreductase 2 family. FRD/SDH subfamily.</text>
</comment>
<keyword evidence="7 15" id="KW-0813">Transport</keyword>
<dbReference type="InterPro" id="IPR037099">
    <property type="entry name" value="Fum_R/Succ_DH_flav-like_C_sf"/>
</dbReference>
<evidence type="ECO:0000259" key="18">
    <source>
        <dbReference type="Pfam" id="PF02910"/>
    </source>
</evidence>
<evidence type="ECO:0000256" key="6">
    <source>
        <dbReference type="ARBA" id="ARBA00019965"/>
    </source>
</evidence>
<keyword evidence="20" id="KW-1185">Reference proteome</keyword>
<dbReference type="NCBIfam" id="TIGR01812">
    <property type="entry name" value="sdhA_frdA_Gneg"/>
    <property type="match status" value="1"/>
</dbReference>
<dbReference type="Gene3D" id="4.10.80.40">
    <property type="entry name" value="succinate dehydrogenase protein domain"/>
    <property type="match status" value="1"/>
</dbReference>
<dbReference type="InterPro" id="IPR003952">
    <property type="entry name" value="FRD_SDH_FAD_BS"/>
</dbReference>
<dbReference type="PROSITE" id="PS00504">
    <property type="entry name" value="FRD_SDH_FAD_BINDING"/>
    <property type="match status" value="1"/>
</dbReference>
<keyword evidence="9 15" id="KW-0274">FAD</keyword>
<evidence type="ECO:0000256" key="8">
    <source>
        <dbReference type="ARBA" id="ARBA00022630"/>
    </source>
</evidence>
<comment type="catalytic activity">
    <reaction evidence="13 15">
        <text>a quinone + succinate = fumarate + a quinol</text>
        <dbReference type="Rhea" id="RHEA:40523"/>
        <dbReference type="ChEBI" id="CHEBI:24646"/>
        <dbReference type="ChEBI" id="CHEBI:29806"/>
        <dbReference type="ChEBI" id="CHEBI:30031"/>
        <dbReference type="ChEBI" id="CHEBI:132124"/>
        <dbReference type="EC" id="1.3.5.1"/>
    </reaction>
</comment>
<evidence type="ECO:0000256" key="16">
    <source>
        <dbReference type="SAM" id="Coils"/>
    </source>
</evidence>
<keyword evidence="10 15" id="KW-0249">Electron transport</keyword>
<dbReference type="EC" id="1.3.5.1" evidence="5 15"/>
<keyword evidence="8 15" id="KW-0285">Flavoprotein</keyword>
<evidence type="ECO:0000259" key="17">
    <source>
        <dbReference type="Pfam" id="PF00890"/>
    </source>
</evidence>
<gene>
    <name evidence="19" type="ORF">GCM10010383_19090</name>
</gene>
<comment type="pathway">
    <text evidence="3 15">Carbohydrate metabolism; tricarboxylic acid cycle; fumarate from succinate (bacterial route): step 1/1.</text>
</comment>
<keyword evidence="12 15" id="KW-0472">Membrane</keyword>
<proteinExistence type="inferred from homology"/>
<dbReference type="InterPro" id="IPR027477">
    <property type="entry name" value="Succ_DH/fumarate_Rdtase_cat_sf"/>
</dbReference>
<evidence type="ECO:0000256" key="10">
    <source>
        <dbReference type="ARBA" id="ARBA00022982"/>
    </source>
</evidence>
<dbReference type="PIRSF" id="PIRSF000171">
    <property type="entry name" value="SDHA_APRA_LASPO"/>
    <property type="match status" value="1"/>
</dbReference>
<evidence type="ECO:0000256" key="15">
    <source>
        <dbReference type="RuleBase" id="RU362051"/>
    </source>
</evidence>
<keyword evidence="16" id="KW-0175">Coiled coil</keyword>
<evidence type="ECO:0000256" key="3">
    <source>
        <dbReference type="ARBA" id="ARBA00004894"/>
    </source>
</evidence>
<dbReference type="SUPFAM" id="SSF56425">
    <property type="entry name" value="Succinate dehydrogenase/fumarate reductase flavoprotein, catalytic domain"/>
    <property type="match status" value="1"/>
</dbReference>
<keyword evidence="15" id="KW-0816">Tricarboxylic acid cycle</keyword>
<dbReference type="Gene3D" id="1.20.58.100">
    <property type="entry name" value="Fumarate reductase/succinate dehydrogenase flavoprotein-like, C-terminal domain"/>
    <property type="match status" value="1"/>
</dbReference>
<dbReference type="SUPFAM" id="SSF51905">
    <property type="entry name" value="FAD/NAD(P)-binding domain"/>
    <property type="match status" value="1"/>
</dbReference>
<dbReference type="Proteomes" id="UP000617743">
    <property type="component" value="Unassembled WGS sequence"/>
</dbReference>
<evidence type="ECO:0000256" key="13">
    <source>
        <dbReference type="ARBA" id="ARBA00049220"/>
    </source>
</evidence>
<dbReference type="NCBIfam" id="TIGR01816">
    <property type="entry name" value="sdhA_forward"/>
    <property type="match status" value="1"/>
</dbReference>
<dbReference type="Pfam" id="PF02910">
    <property type="entry name" value="Succ_DH_flav_C"/>
    <property type="match status" value="1"/>
</dbReference>
<feature type="domain" description="Fumarate reductase/succinate dehydrogenase flavoprotein-like C-terminal" evidence="18">
    <location>
        <begin position="454"/>
        <end position="584"/>
    </location>
</feature>
<comment type="caution">
    <text evidence="19">The sequence shown here is derived from an EMBL/GenBank/DDBJ whole genome shotgun (WGS) entry which is preliminary data.</text>
</comment>
<evidence type="ECO:0000313" key="19">
    <source>
        <dbReference type="EMBL" id="GGW89831.1"/>
    </source>
</evidence>
<evidence type="ECO:0000256" key="1">
    <source>
        <dbReference type="ARBA" id="ARBA00001974"/>
    </source>
</evidence>
<reference evidence="20" key="1">
    <citation type="journal article" date="2019" name="Int. J. Syst. Evol. Microbiol.">
        <title>The Global Catalogue of Microorganisms (GCM) 10K type strain sequencing project: providing services to taxonomists for standard genome sequencing and annotation.</title>
        <authorList>
            <consortium name="The Broad Institute Genomics Platform"/>
            <consortium name="The Broad Institute Genome Sequencing Center for Infectious Disease"/>
            <person name="Wu L."/>
            <person name="Ma J."/>
        </authorList>
    </citation>
    <scope>NUCLEOTIDE SEQUENCE [LARGE SCALE GENOMIC DNA]</scope>
    <source>
        <strain evidence="20">JCM 4866</strain>
    </source>
</reference>
<evidence type="ECO:0000256" key="2">
    <source>
        <dbReference type="ARBA" id="ARBA00004170"/>
    </source>
</evidence>
<accession>A0ABQ2X0P4</accession>
<dbReference type="RefSeq" id="WP_190049717.1">
    <property type="nucleotide sequence ID" value="NZ_BMWC01000002.1"/>
</dbReference>
<dbReference type="InterPro" id="IPR015939">
    <property type="entry name" value="Fum_Rdtase/Succ_DH_flav-like_C"/>
</dbReference>
<dbReference type="InterPro" id="IPR003953">
    <property type="entry name" value="FAD-dep_OxRdtase_2_FAD-bd"/>
</dbReference>
<evidence type="ECO:0000256" key="5">
    <source>
        <dbReference type="ARBA" id="ARBA00012792"/>
    </source>
</evidence>
<comment type="subcellular location">
    <subcellularLocation>
        <location evidence="2">Membrane</location>
        <topology evidence="2">Peripheral membrane protein</topology>
    </subcellularLocation>
</comment>
<comment type="cofactor">
    <cofactor evidence="1 15">
        <name>FAD</name>
        <dbReference type="ChEBI" id="CHEBI:57692"/>
    </cofactor>
</comment>